<dbReference type="CDD" id="cd16023">
    <property type="entry name" value="GPI_EPT_3"/>
    <property type="match status" value="1"/>
</dbReference>
<feature type="compositionally biased region" description="Polar residues" evidence="11">
    <location>
        <begin position="1"/>
        <end position="10"/>
    </location>
</feature>
<comment type="similarity">
    <text evidence="3">Belongs to the PIGG/PIGN/PIGO family. PIGO subfamily.</text>
</comment>
<feature type="transmembrane region" description="Helical" evidence="12">
    <location>
        <begin position="636"/>
        <end position="653"/>
    </location>
</feature>
<dbReference type="GO" id="GO:0005789">
    <property type="term" value="C:endoplasmic reticulum membrane"/>
    <property type="evidence" value="ECO:0007669"/>
    <property type="project" value="UniProtKB-SubCell"/>
</dbReference>
<name>A0A165FTP7_XYLHT</name>
<dbReference type="InterPro" id="IPR037675">
    <property type="entry name" value="PIG-O_N"/>
</dbReference>
<dbReference type="GO" id="GO:0006506">
    <property type="term" value="P:GPI anchor biosynthetic process"/>
    <property type="evidence" value="ECO:0007669"/>
    <property type="project" value="UniProtKB-UniPathway"/>
</dbReference>
<evidence type="ECO:0000313" key="14">
    <source>
        <dbReference type="Proteomes" id="UP000076632"/>
    </source>
</evidence>
<dbReference type="Proteomes" id="UP000076632">
    <property type="component" value="Unassembled WGS sequence"/>
</dbReference>
<proteinExistence type="inferred from homology"/>
<evidence type="ECO:0000256" key="2">
    <source>
        <dbReference type="ARBA" id="ARBA00004687"/>
    </source>
</evidence>
<keyword evidence="5 13" id="KW-0808">Transferase</keyword>
<accession>A0A165FTP7</accession>
<feature type="transmembrane region" description="Helical" evidence="12">
    <location>
        <begin position="987"/>
        <end position="1005"/>
    </location>
</feature>
<feature type="transmembrane region" description="Helical" evidence="12">
    <location>
        <begin position="1025"/>
        <end position="1052"/>
    </location>
</feature>
<feature type="region of interest" description="Disordered" evidence="11">
    <location>
        <begin position="1"/>
        <end position="20"/>
    </location>
</feature>
<comment type="subcellular location">
    <subcellularLocation>
        <location evidence="1">Endoplasmic reticulum membrane</location>
        <topology evidence="1">Multi-pass membrane protein</topology>
    </subcellularLocation>
</comment>
<dbReference type="GO" id="GO:0032259">
    <property type="term" value="P:methylation"/>
    <property type="evidence" value="ECO:0007669"/>
    <property type="project" value="UniProtKB-KW"/>
</dbReference>
<evidence type="ECO:0000313" key="13">
    <source>
        <dbReference type="EMBL" id="KZF21364.1"/>
    </source>
</evidence>
<feature type="transmembrane region" description="Helical" evidence="12">
    <location>
        <begin position="778"/>
        <end position="801"/>
    </location>
</feature>
<keyword evidence="13" id="KW-0489">Methyltransferase</keyword>
<dbReference type="InParanoid" id="A0A165FTP7"/>
<dbReference type="STRING" id="1328760.A0A165FTP7"/>
<dbReference type="OrthoDB" id="272139at2759"/>
<dbReference type="Gene3D" id="3.40.720.10">
    <property type="entry name" value="Alkaline Phosphatase, subunit A"/>
    <property type="match status" value="1"/>
</dbReference>
<feature type="transmembrane region" description="Helical" evidence="12">
    <location>
        <begin position="944"/>
        <end position="967"/>
    </location>
</feature>
<dbReference type="GeneID" id="28898170"/>
<dbReference type="PANTHER" id="PTHR23071:SF1">
    <property type="entry name" value="GPI ETHANOLAMINE PHOSPHATE TRANSFERASE 3"/>
    <property type="match status" value="1"/>
</dbReference>
<dbReference type="Pfam" id="PF01663">
    <property type="entry name" value="Phosphodiest"/>
    <property type="match status" value="1"/>
</dbReference>
<evidence type="ECO:0000256" key="12">
    <source>
        <dbReference type="SAM" id="Phobius"/>
    </source>
</evidence>
<dbReference type="GO" id="GO:0008168">
    <property type="term" value="F:methyltransferase activity"/>
    <property type="evidence" value="ECO:0007669"/>
    <property type="project" value="UniProtKB-KW"/>
</dbReference>
<feature type="transmembrane region" description="Helical" evidence="12">
    <location>
        <begin position="515"/>
        <end position="535"/>
    </location>
</feature>
<comment type="pathway">
    <text evidence="2">Glycolipid biosynthesis; glycosylphosphatidylinositol-anchor biosynthesis.</text>
</comment>
<feature type="transmembrane region" description="Helical" evidence="12">
    <location>
        <begin position="736"/>
        <end position="758"/>
    </location>
</feature>
<evidence type="ECO:0000256" key="9">
    <source>
        <dbReference type="ARBA" id="ARBA00023136"/>
    </source>
</evidence>
<evidence type="ECO:0000256" key="3">
    <source>
        <dbReference type="ARBA" id="ARBA00008695"/>
    </source>
</evidence>
<feature type="transmembrane region" description="Helical" evidence="12">
    <location>
        <begin position="61"/>
        <end position="81"/>
    </location>
</feature>
<dbReference type="EMBL" id="KV407461">
    <property type="protein sequence ID" value="KZF21364.1"/>
    <property type="molecule type" value="Genomic_DNA"/>
</dbReference>
<keyword evidence="6 12" id="KW-0812">Transmembrane</keyword>
<evidence type="ECO:0000256" key="7">
    <source>
        <dbReference type="ARBA" id="ARBA00022824"/>
    </source>
</evidence>
<gene>
    <name evidence="13" type="ORF">L228DRAFT_249176</name>
</gene>
<evidence type="ECO:0000256" key="6">
    <source>
        <dbReference type="ARBA" id="ARBA00022692"/>
    </source>
</evidence>
<sequence length="1056" mass="115683">MGSAARSNQPRPEPQEIFTPIVDPKLQAKSDKEQAAAAIEELKRAKTLRAQREVQFKASHTLLLTFLAWIFVLHAIGLYFFTKGFLLTRLVLDDKSDCAVLPIESYQQEHSPRSASEGCWHPKVFDKAVVIIVDALRYDFVVPYPPIQGQDELRHFHNALPLFHETATNSPHNAFLRPFIADPPTATLQRLKGLTTGTLPTFIDVGSNFAGTAIEEDNLIAQLRDAGKNVVHLGDDTWHKLFPDYFDPALTRAYDSFNVWDLHTVDNGVSEHLLPLLDPVNATKWDVVFAHYLGVDHAGHRYGPDHPAMTDKLQQMDTVLRRVVELIDDKTLLVVMGDHGMDAKGDHGGESDDEVEAALWMYSKAGLFGRSVPEHVEPPRTAKERPVGQIDLVPTLALLLGLPIPFNNLGSPIEEAFIGNQGKDWGNMALVNRIASAQIKRYQHQYALARGLDESTATKPLLAWGEAEEQFEKAKKAWKPNLEQWHEASQSFSRHQQETLNICRALWARFDVPSMIHGIAILAAGVIALVIYARSFREDTTALTPAVLLRVLVGSGFGSAAGVFLGFIGRATLLNAVLSGFAVGGVIGFLQALFAARESLSSPVPKSFWGWLAVVFTVAPSIGFASNSYTIWEDEIMLFFLTSFGVLAFISSLRQRSSLDRALGTYHSGLFIIISRIASFSRLCREEQMPFCKSTYYASATSSTSAPWQLAIPFAVAILLPDFIKTYYKGTRSYEGTAVFWIGIALRLGLLLSALYWTLDAADDGGWLDIGAGIMKTVRVFIAQLVLGLALAAGTTAFTLAQPCINIISDKDNNPSDSADSSSPSSPSSATVKSSSKQSITILGYANIHGSRYYLLVTNWLLAIVLLQKPMGGGTMGLLAWQILSLMEIIDTNDLSSSAIGPIVLGVLGSFYFFKTGHQAVLSTIQWESAFIPTKTVRYPFSPILVVLNTYGAQILAAIAVPLVVLWKQSPRRQGLLGDITKAVATHILFYAVIALATAVWAGYLRRHLMLFRIFSPRFMMAGTVLLVVDVAIAAIAVGAVRVNILSVAQLFGLGG</sequence>
<evidence type="ECO:0000256" key="4">
    <source>
        <dbReference type="ARBA" id="ARBA00022502"/>
    </source>
</evidence>
<dbReference type="AlphaFoldDB" id="A0A165FTP7"/>
<dbReference type="InterPro" id="IPR039524">
    <property type="entry name" value="PIGO/GPI13"/>
</dbReference>
<dbReference type="GO" id="GO:0051377">
    <property type="term" value="F:mannose-ethanolamine phosphotransferase activity"/>
    <property type="evidence" value="ECO:0007669"/>
    <property type="project" value="EnsemblFungi"/>
</dbReference>
<dbReference type="PANTHER" id="PTHR23071">
    <property type="entry name" value="PHOSPHATIDYLINOSITOL GLYCAN"/>
    <property type="match status" value="1"/>
</dbReference>
<reference evidence="13 14" key="1">
    <citation type="journal article" date="2016" name="Fungal Biol.">
        <title>The genome of Xylona heveae provides a window into fungal endophytism.</title>
        <authorList>
            <person name="Gazis R."/>
            <person name="Kuo A."/>
            <person name="Riley R."/>
            <person name="LaButti K."/>
            <person name="Lipzen A."/>
            <person name="Lin J."/>
            <person name="Amirebrahimi M."/>
            <person name="Hesse C.N."/>
            <person name="Spatafora J.W."/>
            <person name="Henrissat B."/>
            <person name="Hainaut M."/>
            <person name="Grigoriev I.V."/>
            <person name="Hibbett D.S."/>
        </authorList>
    </citation>
    <scope>NUCLEOTIDE SEQUENCE [LARGE SCALE GENOMIC DNA]</scope>
    <source>
        <strain evidence="13 14">TC161</strain>
    </source>
</reference>
<dbReference type="RefSeq" id="XP_018186919.1">
    <property type="nucleotide sequence ID" value="XM_018333033.1"/>
</dbReference>
<evidence type="ECO:0000256" key="11">
    <source>
        <dbReference type="SAM" id="MobiDB-lite"/>
    </source>
</evidence>
<keyword evidence="8 12" id="KW-1133">Transmembrane helix</keyword>
<feature type="transmembrane region" description="Helical" evidence="12">
    <location>
        <begin position="608"/>
        <end position="630"/>
    </location>
</feature>
<keyword evidence="7" id="KW-0256">Endoplasmic reticulum</keyword>
<dbReference type="InterPro" id="IPR017850">
    <property type="entry name" value="Alkaline_phosphatase_core_sf"/>
</dbReference>
<feature type="transmembrane region" description="Helical" evidence="12">
    <location>
        <begin position="574"/>
        <end position="596"/>
    </location>
</feature>
<keyword evidence="10" id="KW-0325">Glycoprotein</keyword>
<dbReference type="InterPro" id="IPR002591">
    <property type="entry name" value="Phosphodiest/P_Trfase"/>
</dbReference>
<dbReference type="OMA" id="EDEYVIM"/>
<evidence type="ECO:0000256" key="8">
    <source>
        <dbReference type="ARBA" id="ARBA00022989"/>
    </source>
</evidence>
<protein>
    <submittedName>
        <fullName evidence="13">Putative phosphoethanolamine N-methyltransferase</fullName>
    </submittedName>
</protein>
<dbReference type="UniPathway" id="UPA00196"/>
<evidence type="ECO:0000256" key="1">
    <source>
        <dbReference type="ARBA" id="ARBA00004477"/>
    </source>
</evidence>
<keyword evidence="14" id="KW-1185">Reference proteome</keyword>
<dbReference type="SUPFAM" id="SSF53649">
    <property type="entry name" value="Alkaline phosphatase-like"/>
    <property type="match status" value="1"/>
</dbReference>
<evidence type="ECO:0000256" key="10">
    <source>
        <dbReference type="ARBA" id="ARBA00023180"/>
    </source>
</evidence>
<feature type="transmembrane region" description="Helical" evidence="12">
    <location>
        <begin position="895"/>
        <end position="914"/>
    </location>
</feature>
<keyword evidence="4" id="KW-0337">GPI-anchor biosynthesis</keyword>
<evidence type="ECO:0000256" key="5">
    <source>
        <dbReference type="ARBA" id="ARBA00022679"/>
    </source>
</evidence>
<feature type="transmembrane region" description="Helical" evidence="12">
    <location>
        <begin position="547"/>
        <end position="568"/>
    </location>
</feature>
<keyword evidence="9 12" id="KW-0472">Membrane</keyword>
<organism evidence="13 14">
    <name type="scientific">Xylona heveae (strain CBS 132557 / TC161)</name>
    <dbReference type="NCBI Taxonomy" id="1328760"/>
    <lineage>
        <taxon>Eukaryota</taxon>
        <taxon>Fungi</taxon>
        <taxon>Dikarya</taxon>
        <taxon>Ascomycota</taxon>
        <taxon>Pezizomycotina</taxon>
        <taxon>Xylonomycetes</taxon>
        <taxon>Xylonales</taxon>
        <taxon>Xylonaceae</taxon>
        <taxon>Xylona</taxon>
    </lineage>
</organism>
<dbReference type="FunCoup" id="A0A165FTP7">
    <property type="interactions" value="644"/>
</dbReference>